<dbReference type="AlphaFoldDB" id="A0A073K3L2"/>
<dbReference type="EMBL" id="JOTM01000088">
    <property type="protein sequence ID" value="KEK21181.1"/>
    <property type="molecule type" value="Genomic_DNA"/>
</dbReference>
<organism evidence="1 2">
    <name type="scientific">Bacillus gaemokensis</name>
    <dbReference type="NCBI Taxonomy" id="574375"/>
    <lineage>
        <taxon>Bacteria</taxon>
        <taxon>Bacillati</taxon>
        <taxon>Bacillota</taxon>
        <taxon>Bacilli</taxon>
        <taxon>Bacillales</taxon>
        <taxon>Bacillaceae</taxon>
        <taxon>Bacillus</taxon>
        <taxon>Bacillus cereus group</taxon>
    </lineage>
</organism>
<comment type="caution">
    <text evidence="1">The sequence shown here is derived from an EMBL/GenBank/DDBJ whole genome shotgun (WGS) entry which is preliminary data.</text>
</comment>
<gene>
    <name evidence="1" type="ORF">BAGA_28850</name>
</gene>
<dbReference type="OrthoDB" id="2889984at2"/>
<evidence type="ECO:0000313" key="1">
    <source>
        <dbReference type="EMBL" id="KEK21181.1"/>
    </source>
</evidence>
<reference evidence="1 2" key="1">
    <citation type="submission" date="2014-06" db="EMBL/GenBank/DDBJ databases">
        <title>Draft genome sequence of Bacillus gaemokensis JCM 15801 (MCCC 1A00707).</title>
        <authorList>
            <person name="Lai Q."/>
            <person name="Liu Y."/>
            <person name="Shao Z."/>
        </authorList>
    </citation>
    <scope>NUCLEOTIDE SEQUENCE [LARGE SCALE GENOMIC DNA]</scope>
    <source>
        <strain evidence="1 2">JCM 15801</strain>
    </source>
</reference>
<evidence type="ECO:0000313" key="2">
    <source>
        <dbReference type="Proteomes" id="UP000027778"/>
    </source>
</evidence>
<proteinExistence type="predicted"/>
<keyword evidence="2" id="KW-1185">Reference proteome</keyword>
<accession>A0A073K3L2</accession>
<dbReference type="Proteomes" id="UP000027778">
    <property type="component" value="Unassembled WGS sequence"/>
</dbReference>
<name>A0A073K3L2_9BACI</name>
<dbReference type="RefSeq" id="WP_033679136.1">
    <property type="nucleotide sequence ID" value="NZ_JOTM01000088.1"/>
</dbReference>
<sequence>MIEYKNGKEYWNGKECTGNFVYRTLADMFPGDYERYRKESMEFKEKHTVLHCSLCHDKWVHDDTDLSTAQCPSCKSREFQKL</sequence>
<protein>
    <submittedName>
        <fullName evidence="1">Uncharacterized protein</fullName>
    </submittedName>
</protein>